<dbReference type="InterPro" id="IPR036514">
    <property type="entry name" value="SGNH_hydro_sf"/>
</dbReference>
<evidence type="ECO:0000256" key="2">
    <source>
        <dbReference type="SAM" id="Phobius"/>
    </source>
</evidence>
<evidence type="ECO:0000313" key="5">
    <source>
        <dbReference type="Proteomes" id="UP001165065"/>
    </source>
</evidence>
<feature type="compositionally biased region" description="Basic and acidic residues" evidence="1">
    <location>
        <begin position="52"/>
        <end position="61"/>
    </location>
</feature>
<dbReference type="EMBL" id="BRYA01000623">
    <property type="protein sequence ID" value="GMI26088.1"/>
    <property type="molecule type" value="Genomic_DNA"/>
</dbReference>
<dbReference type="PANTHER" id="PTHR30383:SF5">
    <property type="entry name" value="SGNH HYDROLASE-TYPE ESTERASE DOMAIN-CONTAINING PROTEIN"/>
    <property type="match status" value="1"/>
</dbReference>
<evidence type="ECO:0000259" key="3">
    <source>
        <dbReference type="Pfam" id="PF13472"/>
    </source>
</evidence>
<dbReference type="PANTHER" id="PTHR30383">
    <property type="entry name" value="THIOESTERASE 1/PROTEASE 1/LYSOPHOSPHOLIPASE L1"/>
    <property type="match status" value="1"/>
</dbReference>
<dbReference type="SUPFAM" id="SSF52266">
    <property type="entry name" value="SGNH hydrolase"/>
    <property type="match status" value="1"/>
</dbReference>
<feature type="region of interest" description="Disordered" evidence="1">
    <location>
        <begin position="46"/>
        <end position="73"/>
    </location>
</feature>
<keyword evidence="2" id="KW-0812">Transmembrane</keyword>
<keyword evidence="2" id="KW-1133">Transmembrane helix</keyword>
<gene>
    <name evidence="4" type="ORF">TrCOL_g12163</name>
</gene>
<dbReference type="Gene3D" id="3.40.50.1110">
    <property type="entry name" value="SGNH hydrolase"/>
    <property type="match status" value="1"/>
</dbReference>
<keyword evidence="5" id="KW-1185">Reference proteome</keyword>
<accession>A0A9W7FZQ4</accession>
<organism evidence="4 5">
    <name type="scientific">Triparma columacea</name>
    <dbReference type="NCBI Taxonomy" id="722753"/>
    <lineage>
        <taxon>Eukaryota</taxon>
        <taxon>Sar</taxon>
        <taxon>Stramenopiles</taxon>
        <taxon>Ochrophyta</taxon>
        <taxon>Bolidophyceae</taxon>
        <taxon>Parmales</taxon>
        <taxon>Triparmaceae</taxon>
        <taxon>Triparma</taxon>
    </lineage>
</organism>
<feature type="transmembrane region" description="Helical" evidence="2">
    <location>
        <begin position="16"/>
        <end position="35"/>
    </location>
</feature>
<comment type="caution">
    <text evidence="4">The sequence shown here is derived from an EMBL/GenBank/DDBJ whole genome shotgun (WGS) entry which is preliminary data.</text>
</comment>
<sequence>MCSTRGGNRPANSRPILFTPFAITVVSLVALFIFLNERRSSEHSDAILGITKPKEEKKSFPRESPSVPTPRTGWSTRNIEQLSMWMECQRKLRWEKEKWVGRQGLKLLLLGDSITEHLTGASVGVVSQRFDEVKAAFDSSFEDDTTLALGISGDQTQHLLWRLGEGGELEGLEPEFVHILIGTNNLGAGFAPIGAFEGIKAVVDLVRETVPPSTRIILEEIFPREFRNPSQEQEKVAKVNEMIREYWKEEDGTGGGITLAQCGRAFVTDETKGFNEGAWRVKIPLMPDKLHPSASGVKLWMDCIKAQMRNI</sequence>
<dbReference type="GO" id="GO:0004622">
    <property type="term" value="F:phosphatidylcholine lysophospholipase activity"/>
    <property type="evidence" value="ECO:0007669"/>
    <property type="project" value="TreeGrafter"/>
</dbReference>
<evidence type="ECO:0000313" key="4">
    <source>
        <dbReference type="EMBL" id="GMI26088.1"/>
    </source>
</evidence>
<dbReference type="AlphaFoldDB" id="A0A9W7FZQ4"/>
<feature type="domain" description="SGNH hydrolase-type esterase" evidence="3">
    <location>
        <begin position="109"/>
        <end position="297"/>
    </location>
</feature>
<dbReference type="OrthoDB" id="505607at2759"/>
<proteinExistence type="predicted"/>
<evidence type="ECO:0000256" key="1">
    <source>
        <dbReference type="SAM" id="MobiDB-lite"/>
    </source>
</evidence>
<reference evidence="5" key="1">
    <citation type="journal article" date="2023" name="Commun. Biol.">
        <title>Genome analysis of Parmales, the sister group of diatoms, reveals the evolutionary specialization of diatoms from phago-mixotrophs to photoautotrophs.</title>
        <authorList>
            <person name="Ban H."/>
            <person name="Sato S."/>
            <person name="Yoshikawa S."/>
            <person name="Yamada K."/>
            <person name="Nakamura Y."/>
            <person name="Ichinomiya M."/>
            <person name="Sato N."/>
            <person name="Blanc-Mathieu R."/>
            <person name="Endo H."/>
            <person name="Kuwata A."/>
            <person name="Ogata H."/>
        </authorList>
    </citation>
    <scope>NUCLEOTIDE SEQUENCE [LARGE SCALE GENOMIC DNA]</scope>
</reference>
<keyword evidence="2" id="KW-0472">Membrane</keyword>
<dbReference type="InterPro" id="IPR013830">
    <property type="entry name" value="SGNH_hydro"/>
</dbReference>
<dbReference type="Proteomes" id="UP001165065">
    <property type="component" value="Unassembled WGS sequence"/>
</dbReference>
<protein>
    <recommendedName>
        <fullName evidence="3">SGNH hydrolase-type esterase domain-containing protein</fullName>
    </recommendedName>
</protein>
<dbReference type="Pfam" id="PF13472">
    <property type="entry name" value="Lipase_GDSL_2"/>
    <property type="match status" value="1"/>
</dbReference>
<name>A0A9W7FZQ4_9STRA</name>
<dbReference type="InterPro" id="IPR051532">
    <property type="entry name" value="Ester_Hydrolysis_Enzymes"/>
</dbReference>